<dbReference type="InterPro" id="IPR004000">
    <property type="entry name" value="Actin"/>
</dbReference>
<dbReference type="Proteomes" id="UP000887574">
    <property type="component" value="Unplaced"/>
</dbReference>
<dbReference type="Gene3D" id="3.90.640.10">
    <property type="entry name" value="Actin, Chain A, domain 4"/>
    <property type="match status" value="1"/>
</dbReference>
<keyword evidence="1" id="KW-0472">Membrane</keyword>
<evidence type="ECO:0000256" key="1">
    <source>
        <dbReference type="SAM" id="Phobius"/>
    </source>
</evidence>
<name>A0A915CP08_9BILA</name>
<sequence>MPNVDFQTSLVGRNIPVMAGALEGDVFIGPKAEEYRGLLSLKYPMEHSVVTDWNDMERAWYWILAMVFYVVPIYEGFAVEQWNSRIDVAGRDVTRYLRLLLRKEGQVSIVPQNSRLFERSGRANVNCCPVSTKKRPNDSASKVTV</sequence>
<evidence type="ECO:0000313" key="3">
    <source>
        <dbReference type="WBParaSite" id="jg11122"/>
    </source>
</evidence>
<accession>A0A915CP08</accession>
<dbReference type="PANTHER" id="PTHR11937">
    <property type="entry name" value="ACTIN"/>
    <property type="match status" value="1"/>
</dbReference>
<keyword evidence="1" id="KW-1133">Transmembrane helix</keyword>
<evidence type="ECO:0000313" key="2">
    <source>
        <dbReference type="Proteomes" id="UP000887574"/>
    </source>
</evidence>
<keyword evidence="2" id="KW-1185">Reference proteome</keyword>
<dbReference type="Gene3D" id="3.30.420.40">
    <property type="match status" value="2"/>
</dbReference>
<dbReference type="SUPFAM" id="SSF53067">
    <property type="entry name" value="Actin-like ATPase domain"/>
    <property type="match status" value="2"/>
</dbReference>
<dbReference type="WBParaSite" id="jg11122">
    <property type="protein sequence ID" value="jg11122"/>
    <property type="gene ID" value="jg11122"/>
</dbReference>
<organism evidence="2 3">
    <name type="scientific">Ditylenchus dipsaci</name>
    <dbReference type="NCBI Taxonomy" id="166011"/>
    <lineage>
        <taxon>Eukaryota</taxon>
        <taxon>Metazoa</taxon>
        <taxon>Ecdysozoa</taxon>
        <taxon>Nematoda</taxon>
        <taxon>Chromadorea</taxon>
        <taxon>Rhabditida</taxon>
        <taxon>Tylenchina</taxon>
        <taxon>Tylenchomorpha</taxon>
        <taxon>Sphaerularioidea</taxon>
        <taxon>Anguinidae</taxon>
        <taxon>Anguininae</taxon>
        <taxon>Ditylenchus</taxon>
    </lineage>
</organism>
<dbReference type="InterPro" id="IPR043129">
    <property type="entry name" value="ATPase_NBD"/>
</dbReference>
<protein>
    <submittedName>
        <fullName evidence="3">Uncharacterized protein</fullName>
    </submittedName>
</protein>
<feature type="transmembrane region" description="Helical" evidence="1">
    <location>
        <begin position="59"/>
        <end position="77"/>
    </location>
</feature>
<dbReference type="PRINTS" id="PR00190">
    <property type="entry name" value="ACTIN"/>
</dbReference>
<keyword evidence="1" id="KW-0812">Transmembrane</keyword>
<dbReference type="AlphaFoldDB" id="A0A915CP08"/>
<dbReference type="FunFam" id="3.30.420.40:FF:000502">
    <property type="entry name" value="Actin-Related Proteins"/>
    <property type="match status" value="1"/>
</dbReference>
<reference evidence="3" key="1">
    <citation type="submission" date="2022-11" db="UniProtKB">
        <authorList>
            <consortium name="WormBaseParasite"/>
        </authorList>
    </citation>
    <scope>IDENTIFICATION</scope>
</reference>
<proteinExistence type="predicted"/>